<dbReference type="CDD" id="cd02027">
    <property type="entry name" value="APSK"/>
    <property type="match status" value="1"/>
</dbReference>
<dbReference type="NCBIfam" id="NF003013">
    <property type="entry name" value="PRK03846.1"/>
    <property type="match status" value="1"/>
</dbReference>
<evidence type="ECO:0000256" key="14">
    <source>
        <dbReference type="RuleBase" id="RU004347"/>
    </source>
</evidence>
<evidence type="ECO:0000313" key="17">
    <source>
        <dbReference type="Proteomes" id="UP000183508"/>
    </source>
</evidence>
<feature type="active site" description="Phosphoserine intermediate" evidence="13">
    <location>
        <position position="101"/>
    </location>
</feature>
<organism evidence="16 17">
    <name type="scientific">Alicyclobacillus macrosporangiidus</name>
    <dbReference type="NCBI Taxonomy" id="392015"/>
    <lineage>
        <taxon>Bacteria</taxon>
        <taxon>Bacillati</taxon>
        <taxon>Bacillota</taxon>
        <taxon>Bacilli</taxon>
        <taxon>Bacillales</taxon>
        <taxon>Alicyclobacillaceae</taxon>
        <taxon>Alicyclobacillus</taxon>
    </lineage>
</organism>
<protein>
    <recommendedName>
        <fullName evidence="5 13">Adenylyl-sulfate kinase</fullName>
        <ecNumber evidence="5 13">2.7.1.25</ecNumber>
    </recommendedName>
    <alternativeName>
        <fullName evidence="11 13">APS kinase</fullName>
    </alternativeName>
    <alternativeName>
        <fullName evidence="12 13">ATP adenosine-5'-phosphosulfate 3'-phosphotransferase</fullName>
    </alternativeName>
    <alternativeName>
        <fullName evidence="10 13">Adenosine-5'-phosphosulfate kinase</fullName>
    </alternativeName>
</protein>
<keyword evidence="13" id="KW-0597">Phosphoprotein</keyword>
<feature type="domain" description="APS kinase" evidence="15">
    <location>
        <begin position="19"/>
        <end position="168"/>
    </location>
</feature>
<dbReference type="InterPro" id="IPR027417">
    <property type="entry name" value="P-loop_NTPase"/>
</dbReference>
<dbReference type="PANTHER" id="PTHR11055">
    <property type="entry name" value="BIFUNCTIONAL 3'-PHOSPHOADENOSINE 5'-PHOSPHOSULFATE SYNTHASE"/>
    <property type="match status" value="1"/>
</dbReference>
<dbReference type="UniPathway" id="UPA00140">
    <property type="reaction ID" value="UER00205"/>
</dbReference>
<evidence type="ECO:0000256" key="5">
    <source>
        <dbReference type="ARBA" id="ARBA00012121"/>
    </source>
</evidence>
<evidence type="ECO:0000256" key="7">
    <source>
        <dbReference type="ARBA" id="ARBA00022741"/>
    </source>
</evidence>
<dbReference type="InterPro" id="IPR059117">
    <property type="entry name" value="APS_kinase_dom"/>
</dbReference>
<keyword evidence="6 13" id="KW-0808">Transferase</keyword>
<evidence type="ECO:0000256" key="8">
    <source>
        <dbReference type="ARBA" id="ARBA00022777"/>
    </source>
</evidence>
<dbReference type="AlphaFoldDB" id="A0A1I7F666"/>
<evidence type="ECO:0000256" key="11">
    <source>
        <dbReference type="ARBA" id="ARBA00031393"/>
    </source>
</evidence>
<evidence type="ECO:0000256" key="9">
    <source>
        <dbReference type="ARBA" id="ARBA00022840"/>
    </source>
</evidence>
<dbReference type="PANTHER" id="PTHR11055:SF1">
    <property type="entry name" value="PAPS SYNTHETASE, ISOFORM D"/>
    <property type="match status" value="1"/>
</dbReference>
<sequence length="199" mass="22130">MPYQGTIGRTERERLHGHKGMCIWFTGLSGSGKSTLASRVEEELHRRGVSTYLLDGDHLRRGLSADLGFSDQDRREQIRRAAHVARLFVDAGIVVLSAFISPFEAEREMARAQFDPDSFVEVFVDCPLEVCAQRDPKGLYVKARQGVIPQFTGISSPYERPLSPDVTVETAKLSVCECTGRILDAVIPRLRHDSSLGIT</sequence>
<name>A0A1I7F666_9BACL</name>
<comment type="function">
    <text evidence="2 13 14">Catalyzes the synthesis of activated sulfate.</text>
</comment>
<comment type="catalytic activity">
    <reaction evidence="1 13 14">
        <text>adenosine 5'-phosphosulfate + ATP = 3'-phosphoadenylyl sulfate + ADP + H(+)</text>
        <dbReference type="Rhea" id="RHEA:24152"/>
        <dbReference type="ChEBI" id="CHEBI:15378"/>
        <dbReference type="ChEBI" id="CHEBI:30616"/>
        <dbReference type="ChEBI" id="CHEBI:58243"/>
        <dbReference type="ChEBI" id="CHEBI:58339"/>
        <dbReference type="ChEBI" id="CHEBI:456216"/>
        <dbReference type="EC" id="2.7.1.25"/>
    </reaction>
</comment>
<evidence type="ECO:0000256" key="13">
    <source>
        <dbReference type="HAMAP-Rule" id="MF_00065"/>
    </source>
</evidence>
<dbReference type="EC" id="2.7.1.25" evidence="5 13"/>
<dbReference type="GO" id="GO:0000103">
    <property type="term" value="P:sulfate assimilation"/>
    <property type="evidence" value="ECO:0007669"/>
    <property type="project" value="UniProtKB-UniRule"/>
</dbReference>
<dbReference type="RefSeq" id="WP_245783775.1">
    <property type="nucleotide sequence ID" value="NZ_FPBV01000001.1"/>
</dbReference>
<keyword evidence="7 13" id="KW-0547">Nucleotide-binding</keyword>
<evidence type="ECO:0000256" key="3">
    <source>
        <dbReference type="ARBA" id="ARBA00004806"/>
    </source>
</evidence>
<dbReference type="SUPFAM" id="SSF52540">
    <property type="entry name" value="P-loop containing nucleoside triphosphate hydrolases"/>
    <property type="match status" value="1"/>
</dbReference>
<keyword evidence="9 13" id="KW-0067">ATP-binding</keyword>
<dbReference type="Pfam" id="PF01583">
    <property type="entry name" value="APS_kinase"/>
    <property type="match status" value="1"/>
</dbReference>
<evidence type="ECO:0000256" key="1">
    <source>
        <dbReference type="ARBA" id="ARBA00001823"/>
    </source>
</evidence>
<comment type="pathway">
    <text evidence="3 13 14">Sulfur metabolism; hydrogen sulfide biosynthesis; sulfite from sulfate: step 2/3.</text>
</comment>
<feature type="binding site" evidence="13">
    <location>
        <begin position="27"/>
        <end position="34"/>
    </location>
    <ligand>
        <name>ATP</name>
        <dbReference type="ChEBI" id="CHEBI:30616"/>
    </ligand>
</feature>
<evidence type="ECO:0000256" key="2">
    <source>
        <dbReference type="ARBA" id="ARBA00002632"/>
    </source>
</evidence>
<evidence type="ECO:0000256" key="4">
    <source>
        <dbReference type="ARBA" id="ARBA00007008"/>
    </source>
</evidence>
<evidence type="ECO:0000313" key="16">
    <source>
        <dbReference type="EMBL" id="SFU31657.1"/>
    </source>
</evidence>
<evidence type="ECO:0000256" key="10">
    <source>
        <dbReference type="ARBA" id="ARBA00029724"/>
    </source>
</evidence>
<dbReference type="InterPro" id="IPR002891">
    <property type="entry name" value="APS"/>
</dbReference>
<comment type="similarity">
    <text evidence="4 13 14">Belongs to the APS kinase family.</text>
</comment>
<dbReference type="GO" id="GO:0004020">
    <property type="term" value="F:adenylylsulfate kinase activity"/>
    <property type="evidence" value="ECO:0007669"/>
    <property type="project" value="UniProtKB-UniRule"/>
</dbReference>
<proteinExistence type="inferred from homology"/>
<dbReference type="GO" id="GO:0005524">
    <property type="term" value="F:ATP binding"/>
    <property type="evidence" value="ECO:0007669"/>
    <property type="project" value="UniProtKB-UniRule"/>
</dbReference>
<evidence type="ECO:0000256" key="6">
    <source>
        <dbReference type="ARBA" id="ARBA00022679"/>
    </source>
</evidence>
<gene>
    <name evidence="13" type="primary">cysC</name>
    <name evidence="16" type="ORF">SAMN05421543_10181</name>
</gene>
<dbReference type="NCBIfam" id="TIGR00455">
    <property type="entry name" value="apsK"/>
    <property type="match status" value="1"/>
</dbReference>
<dbReference type="Proteomes" id="UP000183508">
    <property type="component" value="Unassembled WGS sequence"/>
</dbReference>
<evidence type="ECO:0000259" key="15">
    <source>
        <dbReference type="Pfam" id="PF01583"/>
    </source>
</evidence>
<reference evidence="17" key="1">
    <citation type="submission" date="2016-10" db="EMBL/GenBank/DDBJ databases">
        <authorList>
            <person name="Varghese N."/>
        </authorList>
    </citation>
    <scope>NUCLEOTIDE SEQUENCE [LARGE SCALE GENOMIC DNA]</scope>
    <source>
        <strain evidence="17">DSM 17980</strain>
    </source>
</reference>
<accession>A0A1I7F666</accession>
<dbReference type="Gene3D" id="3.40.50.300">
    <property type="entry name" value="P-loop containing nucleotide triphosphate hydrolases"/>
    <property type="match status" value="1"/>
</dbReference>
<dbReference type="GO" id="GO:0070814">
    <property type="term" value="P:hydrogen sulfide biosynthetic process"/>
    <property type="evidence" value="ECO:0007669"/>
    <property type="project" value="UniProtKB-UniRule"/>
</dbReference>
<dbReference type="HAMAP" id="MF_00065">
    <property type="entry name" value="Adenylyl_sulf_kinase"/>
    <property type="match status" value="1"/>
</dbReference>
<evidence type="ECO:0000256" key="12">
    <source>
        <dbReference type="ARBA" id="ARBA00031464"/>
    </source>
</evidence>
<dbReference type="EMBL" id="FPBV01000001">
    <property type="protein sequence ID" value="SFU31657.1"/>
    <property type="molecule type" value="Genomic_DNA"/>
</dbReference>
<dbReference type="STRING" id="392015.SAMN05421543_10181"/>
<keyword evidence="8 13" id="KW-0418">Kinase</keyword>
<keyword evidence="17" id="KW-1185">Reference proteome</keyword>